<dbReference type="Proteomes" id="UP000033886">
    <property type="component" value="Unassembled WGS sequence"/>
</dbReference>
<keyword evidence="2 7" id="KW-0808">Transferase</keyword>
<keyword evidence="4" id="KW-0548">Nucleotidyltransferase</keyword>
<keyword evidence="7" id="KW-0694">RNA-binding</keyword>
<comment type="caution">
    <text evidence="9">The sequence shown here is derived from an EMBL/GenBank/DDBJ whole genome shotgun (WGS) entry which is preliminary data.</text>
</comment>
<evidence type="ECO:0000259" key="8">
    <source>
        <dbReference type="Pfam" id="PF01743"/>
    </source>
</evidence>
<keyword evidence="6" id="KW-0460">Magnesium</keyword>
<evidence type="ECO:0000256" key="6">
    <source>
        <dbReference type="ARBA" id="ARBA00022842"/>
    </source>
</evidence>
<dbReference type="InterPro" id="IPR002646">
    <property type="entry name" value="PolA_pol_head_dom"/>
</dbReference>
<evidence type="ECO:0000313" key="9">
    <source>
        <dbReference type="EMBL" id="KKQ15860.1"/>
    </source>
</evidence>
<comment type="similarity">
    <text evidence="7">Belongs to the tRNA nucleotidyltransferase/poly(A) polymerase family.</text>
</comment>
<organism evidence="9 10">
    <name type="scientific">candidate division WS6 bacterium GW2011_GWF1_36_8</name>
    <dbReference type="NCBI Taxonomy" id="1619098"/>
    <lineage>
        <taxon>Bacteria</taxon>
        <taxon>Candidatus Dojkabacteria</taxon>
    </lineage>
</organism>
<evidence type="ECO:0000256" key="3">
    <source>
        <dbReference type="ARBA" id="ARBA00022694"/>
    </source>
</evidence>
<evidence type="ECO:0000256" key="1">
    <source>
        <dbReference type="ARBA" id="ARBA00001946"/>
    </source>
</evidence>
<feature type="non-terminal residue" evidence="9">
    <location>
        <position position="60"/>
    </location>
</feature>
<name>A0A0G0FPZ7_9BACT</name>
<evidence type="ECO:0000256" key="4">
    <source>
        <dbReference type="ARBA" id="ARBA00022695"/>
    </source>
</evidence>
<feature type="domain" description="Poly A polymerase head" evidence="8">
    <location>
        <begin position="25"/>
        <end position="59"/>
    </location>
</feature>
<dbReference type="Pfam" id="PF01743">
    <property type="entry name" value="PolyA_pol"/>
    <property type="match status" value="1"/>
</dbReference>
<dbReference type="GO" id="GO:0016779">
    <property type="term" value="F:nucleotidyltransferase activity"/>
    <property type="evidence" value="ECO:0007669"/>
    <property type="project" value="UniProtKB-KW"/>
</dbReference>
<sequence>MKVKIQIPEYVQKVSRMLSKEGFECYLVGGAVRDVVMGLDPHDYDLATDALPDEMLNIFP</sequence>
<gene>
    <name evidence="9" type="ORF">US29_C0035G0007</name>
</gene>
<dbReference type="EMBL" id="LBSK01000035">
    <property type="protein sequence ID" value="KKQ15860.1"/>
    <property type="molecule type" value="Genomic_DNA"/>
</dbReference>
<comment type="cofactor">
    <cofactor evidence="1">
        <name>Mg(2+)</name>
        <dbReference type="ChEBI" id="CHEBI:18420"/>
    </cofactor>
</comment>
<keyword evidence="5" id="KW-0479">Metal-binding</keyword>
<evidence type="ECO:0000256" key="5">
    <source>
        <dbReference type="ARBA" id="ARBA00022723"/>
    </source>
</evidence>
<dbReference type="AlphaFoldDB" id="A0A0G0FPZ7"/>
<evidence type="ECO:0000313" key="10">
    <source>
        <dbReference type="Proteomes" id="UP000033886"/>
    </source>
</evidence>
<accession>A0A0G0FPZ7</accession>
<reference evidence="9 10" key="1">
    <citation type="journal article" date="2015" name="Nature">
        <title>rRNA introns, odd ribosomes, and small enigmatic genomes across a large radiation of phyla.</title>
        <authorList>
            <person name="Brown C.T."/>
            <person name="Hug L.A."/>
            <person name="Thomas B.C."/>
            <person name="Sharon I."/>
            <person name="Castelle C.J."/>
            <person name="Singh A."/>
            <person name="Wilkins M.J."/>
            <person name="Williams K.H."/>
            <person name="Banfield J.F."/>
        </authorList>
    </citation>
    <scope>NUCLEOTIDE SEQUENCE [LARGE SCALE GENOMIC DNA]</scope>
</reference>
<dbReference type="SUPFAM" id="SSF81301">
    <property type="entry name" value="Nucleotidyltransferase"/>
    <property type="match status" value="1"/>
</dbReference>
<dbReference type="InterPro" id="IPR043519">
    <property type="entry name" value="NT_sf"/>
</dbReference>
<dbReference type="GO" id="GO:0046872">
    <property type="term" value="F:metal ion binding"/>
    <property type="evidence" value="ECO:0007669"/>
    <property type="project" value="UniProtKB-KW"/>
</dbReference>
<keyword evidence="3" id="KW-0819">tRNA processing</keyword>
<dbReference type="PANTHER" id="PTHR46173">
    <property type="entry name" value="CCA TRNA NUCLEOTIDYLTRANSFERASE 1, MITOCHONDRIAL"/>
    <property type="match status" value="1"/>
</dbReference>
<evidence type="ECO:0000256" key="7">
    <source>
        <dbReference type="RuleBase" id="RU003953"/>
    </source>
</evidence>
<proteinExistence type="inferred from homology"/>
<protein>
    <submittedName>
        <fullName evidence="9">PolyA polymerase protein</fullName>
    </submittedName>
</protein>
<dbReference type="PANTHER" id="PTHR46173:SF1">
    <property type="entry name" value="CCA TRNA NUCLEOTIDYLTRANSFERASE 1, MITOCHONDRIAL"/>
    <property type="match status" value="1"/>
</dbReference>
<evidence type="ECO:0000256" key="2">
    <source>
        <dbReference type="ARBA" id="ARBA00022679"/>
    </source>
</evidence>
<dbReference type="GO" id="GO:0000049">
    <property type="term" value="F:tRNA binding"/>
    <property type="evidence" value="ECO:0007669"/>
    <property type="project" value="TreeGrafter"/>
</dbReference>
<dbReference type="Gene3D" id="3.30.460.10">
    <property type="entry name" value="Beta Polymerase, domain 2"/>
    <property type="match status" value="1"/>
</dbReference>
<dbReference type="InterPro" id="IPR050264">
    <property type="entry name" value="Bact_CCA-adding_enz_type3_sf"/>
</dbReference>
<dbReference type="GO" id="GO:0008033">
    <property type="term" value="P:tRNA processing"/>
    <property type="evidence" value="ECO:0007669"/>
    <property type="project" value="UniProtKB-KW"/>
</dbReference>